<feature type="domain" description="ABC transmembrane type-2" evidence="10">
    <location>
        <begin position="46"/>
        <end position="268"/>
    </location>
</feature>
<evidence type="ECO:0000256" key="1">
    <source>
        <dbReference type="ARBA" id="ARBA00004429"/>
    </source>
</evidence>
<evidence type="ECO:0000256" key="5">
    <source>
        <dbReference type="ARBA" id="ARBA00022519"/>
    </source>
</evidence>
<keyword evidence="4 9" id="KW-1003">Cell membrane</keyword>
<evidence type="ECO:0000256" key="3">
    <source>
        <dbReference type="ARBA" id="ARBA00022448"/>
    </source>
</evidence>
<feature type="transmembrane region" description="Helical" evidence="9">
    <location>
        <begin position="134"/>
        <end position="153"/>
    </location>
</feature>
<sequence length="276" mass="32049">MKKNANSVSLRKLPRLKPRGGLAVMYSSIRALLLRELQTRFGKYRLGYFWVFLEPLLTIGILILIFGTIRDRVSPGIDFVVFLVNGIIPFYMFRTGVTQAMSAVQSNKGLFSYKPVKPVDAVIARNFLELILKFIAYIGFSIALIWFGFHISFEAIPQLLMYWALLFLFMFACSLVFMVIADFSQEIQKVLNVLFFLLYLLSGIIYSIQIIPMPYREYLLWNPLIHIFENMRHAVSPTYALVQGISLSYFIEWLVGTLFLGLLLYKRFEKRMVRSK</sequence>
<feature type="transmembrane region" description="Helical" evidence="9">
    <location>
        <begin position="75"/>
        <end position="93"/>
    </location>
</feature>
<keyword evidence="3 9" id="KW-0813">Transport</keyword>
<evidence type="ECO:0000256" key="7">
    <source>
        <dbReference type="ARBA" id="ARBA00022989"/>
    </source>
</evidence>
<dbReference type="AlphaFoldDB" id="A0A0N9VX73"/>
<keyword evidence="6 9" id="KW-0812">Transmembrane</keyword>
<dbReference type="PANTHER" id="PTHR30413">
    <property type="entry name" value="INNER MEMBRANE TRANSPORT PERMEASE"/>
    <property type="match status" value="1"/>
</dbReference>
<dbReference type="KEGG" id="aei:AOY20_03630"/>
<dbReference type="GO" id="GO:0140359">
    <property type="term" value="F:ABC-type transporter activity"/>
    <property type="evidence" value="ECO:0007669"/>
    <property type="project" value="InterPro"/>
</dbReference>
<evidence type="ECO:0000256" key="2">
    <source>
        <dbReference type="ARBA" id="ARBA00007783"/>
    </source>
</evidence>
<keyword evidence="8 9" id="KW-0472">Membrane</keyword>
<keyword evidence="12" id="KW-1185">Reference proteome</keyword>
<dbReference type="STRING" id="1324350.AOY20_03630"/>
<protein>
    <recommendedName>
        <fullName evidence="9">Transport permease protein</fullName>
    </recommendedName>
</protein>
<evidence type="ECO:0000313" key="12">
    <source>
        <dbReference type="Proteomes" id="UP000064939"/>
    </source>
</evidence>
<evidence type="ECO:0000256" key="9">
    <source>
        <dbReference type="RuleBase" id="RU361157"/>
    </source>
</evidence>
<feature type="transmembrane region" description="Helical" evidence="9">
    <location>
        <begin position="159"/>
        <end position="181"/>
    </location>
</feature>
<dbReference type="RefSeq" id="WP_054580594.1">
    <property type="nucleotide sequence ID" value="NZ_CP012808.1"/>
</dbReference>
<evidence type="ECO:0000256" key="6">
    <source>
        <dbReference type="ARBA" id="ARBA00022692"/>
    </source>
</evidence>
<comment type="subcellular location">
    <subcellularLocation>
        <location evidence="1 9">Cell inner membrane</location>
        <topology evidence="1 9">Multi-pass membrane protein</topology>
    </subcellularLocation>
</comment>
<keyword evidence="5" id="KW-0997">Cell inner membrane</keyword>
<dbReference type="GO" id="GO:0015920">
    <property type="term" value="P:lipopolysaccharide transport"/>
    <property type="evidence" value="ECO:0007669"/>
    <property type="project" value="TreeGrafter"/>
</dbReference>
<gene>
    <name evidence="11" type="ORF">AOY20_03630</name>
</gene>
<dbReference type="PROSITE" id="PS51012">
    <property type="entry name" value="ABC_TM2"/>
    <property type="match status" value="1"/>
</dbReference>
<name>A0A0N9VX73_9GAMM</name>
<keyword evidence="7 9" id="KW-1133">Transmembrane helix</keyword>
<dbReference type="Proteomes" id="UP000064939">
    <property type="component" value="Chromosome"/>
</dbReference>
<proteinExistence type="inferred from homology"/>
<dbReference type="InterPro" id="IPR013525">
    <property type="entry name" value="ABC2_TM"/>
</dbReference>
<dbReference type="InterPro" id="IPR000412">
    <property type="entry name" value="ABC_2_transport"/>
</dbReference>
<comment type="similarity">
    <text evidence="2 9">Belongs to the ABC-2 integral membrane protein family.</text>
</comment>
<feature type="transmembrane region" description="Helical" evidence="9">
    <location>
        <begin position="193"/>
        <end position="211"/>
    </location>
</feature>
<evidence type="ECO:0000256" key="4">
    <source>
        <dbReference type="ARBA" id="ARBA00022475"/>
    </source>
</evidence>
<evidence type="ECO:0000313" key="11">
    <source>
        <dbReference type="EMBL" id="ALH94694.1"/>
    </source>
</evidence>
<feature type="transmembrane region" description="Helical" evidence="9">
    <location>
        <begin position="240"/>
        <end position="265"/>
    </location>
</feature>
<evidence type="ECO:0000259" key="10">
    <source>
        <dbReference type="PROSITE" id="PS51012"/>
    </source>
</evidence>
<organism evidence="11 12">
    <name type="scientific">Acinetobacter equi</name>
    <dbReference type="NCBI Taxonomy" id="1324350"/>
    <lineage>
        <taxon>Bacteria</taxon>
        <taxon>Pseudomonadati</taxon>
        <taxon>Pseudomonadota</taxon>
        <taxon>Gammaproteobacteria</taxon>
        <taxon>Moraxellales</taxon>
        <taxon>Moraxellaceae</taxon>
        <taxon>Acinetobacter</taxon>
    </lineage>
</organism>
<reference evidence="11 12" key="1">
    <citation type="journal article" date="2015" name="Int. J. Syst. Evol. Microbiol.">
        <title>Acinetobacter equi sp. nov. isolated from horse faeces.</title>
        <authorList>
            <person name="Poppel M.T."/>
            <person name="Skiebe E."/>
            <person name="Laue M."/>
            <person name="Bergmann H."/>
            <person name="Ebersberger I."/>
            <person name="Garn T."/>
            <person name="Fruth A."/>
            <person name="Baumgardt S."/>
            <person name="Busse H.J."/>
            <person name="Wilharm G."/>
        </authorList>
    </citation>
    <scope>NUCLEOTIDE SEQUENCE [LARGE SCALE GENOMIC DNA]</scope>
    <source>
        <strain evidence="11 12">114</strain>
    </source>
</reference>
<dbReference type="Pfam" id="PF01061">
    <property type="entry name" value="ABC2_membrane"/>
    <property type="match status" value="1"/>
</dbReference>
<dbReference type="InterPro" id="IPR047817">
    <property type="entry name" value="ABC2_TM_bact-type"/>
</dbReference>
<accession>A0A0N9VX73</accession>
<feature type="transmembrane region" description="Helical" evidence="9">
    <location>
        <begin position="49"/>
        <end position="69"/>
    </location>
</feature>
<dbReference type="PANTHER" id="PTHR30413:SF8">
    <property type="entry name" value="TRANSPORT PERMEASE PROTEIN"/>
    <property type="match status" value="1"/>
</dbReference>
<dbReference type="PRINTS" id="PR00164">
    <property type="entry name" value="ABC2TRNSPORT"/>
</dbReference>
<dbReference type="GO" id="GO:0043190">
    <property type="term" value="C:ATP-binding cassette (ABC) transporter complex"/>
    <property type="evidence" value="ECO:0007669"/>
    <property type="project" value="InterPro"/>
</dbReference>
<evidence type="ECO:0000256" key="8">
    <source>
        <dbReference type="ARBA" id="ARBA00023136"/>
    </source>
</evidence>
<dbReference type="EMBL" id="CP012808">
    <property type="protein sequence ID" value="ALH94694.1"/>
    <property type="molecule type" value="Genomic_DNA"/>
</dbReference>